<gene>
    <name evidence="1" type="ORF">SAMN04488028_1011069</name>
</gene>
<proteinExistence type="predicted"/>
<keyword evidence="2" id="KW-1185">Reference proteome</keyword>
<reference evidence="2" key="1">
    <citation type="submission" date="2016-11" db="EMBL/GenBank/DDBJ databases">
        <authorList>
            <person name="Varghese N."/>
            <person name="Submissions S."/>
        </authorList>
    </citation>
    <scope>NUCLEOTIDE SEQUENCE [LARGE SCALE GENOMIC DNA]</scope>
    <source>
        <strain evidence="2">DSM 26134</strain>
    </source>
</reference>
<sequence>MQALERGLKQPSPLWKLLFRIELRLLVFFLDFGQASEAYIHAIGLHVIWVE</sequence>
<protein>
    <submittedName>
        <fullName evidence="1">Uncharacterized protein</fullName>
    </submittedName>
</protein>
<dbReference type="AlphaFoldDB" id="A0A1M6LRR6"/>
<evidence type="ECO:0000313" key="2">
    <source>
        <dbReference type="Proteomes" id="UP000184474"/>
    </source>
</evidence>
<accession>A0A1M6LRR6</accession>
<evidence type="ECO:0000313" key="1">
    <source>
        <dbReference type="EMBL" id="SHJ73792.1"/>
    </source>
</evidence>
<dbReference type="EMBL" id="FRAA01000001">
    <property type="protein sequence ID" value="SHJ73792.1"/>
    <property type="molecule type" value="Genomic_DNA"/>
</dbReference>
<name>A0A1M6LRR6_REIAG</name>
<organism evidence="1 2">
    <name type="scientific">Reichenbachiella agariperforans</name>
    <dbReference type="NCBI Taxonomy" id="156994"/>
    <lineage>
        <taxon>Bacteria</taxon>
        <taxon>Pseudomonadati</taxon>
        <taxon>Bacteroidota</taxon>
        <taxon>Cytophagia</taxon>
        <taxon>Cytophagales</taxon>
        <taxon>Reichenbachiellaceae</taxon>
        <taxon>Reichenbachiella</taxon>
    </lineage>
</organism>
<dbReference type="Proteomes" id="UP000184474">
    <property type="component" value="Unassembled WGS sequence"/>
</dbReference>